<keyword evidence="12" id="KW-0066">ATP synthesis</keyword>
<comment type="subcellular location">
    <subcellularLocation>
        <location evidence="2">Membrane</location>
        <topology evidence="2">Multi-pass membrane protein</topology>
    </subcellularLocation>
    <subcellularLocation>
        <location evidence="13">Mitochondrion inner membrane</location>
        <topology evidence="13">Multi-pass membrane protein</topology>
    </subcellularLocation>
</comment>
<keyword evidence="15" id="KW-0496">Mitochondrion</keyword>
<evidence type="ECO:0000256" key="1">
    <source>
        <dbReference type="ARBA" id="ARBA00002070"/>
    </source>
</evidence>
<evidence type="ECO:0000313" key="15">
    <source>
        <dbReference type="EMBL" id="ACY09429.1"/>
    </source>
</evidence>
<evidence type="ECO:0000256" key="10">
    <source>
        <dbReference type="ARBA" id="ARBA00023065"/>
    </source>
</evidence>
<evidence type="ECO:0000256" key="4">
    <source>
        <dbReference type="ARBA" id="ARBA00011648"/>
    </source>
</evidence>
<evidence type="ECO:0000256" key="14">
    <source>
        <dbReference type="SAM" id="Phobius"/>
    </source>
</evidence>
<geneLocation type="mitochondrion" evidence="15"/>
<evidence type="ECO:0000256" key="6">
    <source>
        <dbReference type="ARBA" id="ARBA00022547"/>
    </source>
</evidence>
<dbReference type="GO" id="GO:0005743">
    <property type="term" value="C:mitochondrial inner membrane"/>
    <property type="evidence" value="ECO:0007669"/>
    <property type="project" value="UniProtKB-SubCell"/>
</dbReference>
<dbReference type="NCBIfam" id="TIGR01131">
    <property type="entry name" value="ATP_synt_6_or_A"/>
    <property type="match status" value="1"/>
</dbReference>
<keyword evidence="8" id="KW-0375">Hydrogen ion transport</keyword>
<dbReference type="Pfam" id="PF00119">
    <property type="entry name" value="ATP-synt_A"/>
    <property type="match status" value="1"/>
</dbReference>
<evidence type="ECO:0000256" key="12">
    <source>
        <dbReference type="ARBA" id="ARBA00023310"/>
    </source>
</evidence>
<dbReference type="Gene3D" id="1.20.120.220">
    <property type="entry name" value="ATP synthase, F0 complex, subunit A"/>
    <property type="match status" value="1"/>
</dbReference>
<comment type="subunit">
    <text evidence="4">F-type ATPases have 2 components, CF(1) - the catalytic core - and CF(0) - the membrane proton channel. CF(1) has five subunits: alpha(3), beta(3), gamma(1), delta(1), epsilon(1). CF(0) has three main subunits: a, b and c.</text>
</comment>
<dbReference type="InterPro" id="IPR023011">
    <property type="entry name" value="ATP_synth_F0_asu_AS"/>
</dbReference>
<sequence>MLSLFSVFDPVTFYYSLNWLSVGLLLLMFPQLYWLNFSNYIYMMIFLLNLLFNEFKLIMKEKFNMNDIIFMMSLFLYIMYNNFMGLFPYIFTCTSHLVFSVLFSMSMWLSLMFFGWMKNTNFMFTHLVPYGTPFSLMFFMVLIELVSNLIRPLTLSIRLVANMIAGHLLLTLLGNFMVKLMNIYFLMLIFQIMLLILEFMVSIILSYVFVILMILYLKDTN</sequence>
<comment type="function">
    <text evidence="1">Mitochondrial membrane ATP synthase (F(1)F(0) ATP synthase or Complex V) produces ATP from ADP in the presence of a proton gradient across the membrane which is generated by electron transport complexes of the respiratory chain. F-type ATPases consist of two structural domains, F(1) - containing the extramembraneous catalytic core and F(0) - containing the membrane proton channel, linked together by a central stalk and a peripheral stalk. During catalysis, ATP synthesis in the catalytic domain of F(1) is coupled via a rotary mechanism of the central stalk subunits to proton translocation. Key component of the proton channel; it may play a direct role in the translocation of protons across the membrane.</text>
</comment>
<dbReference type="CDD" id="cd00310">
    <property type="entry name" value="ATP-synt_Fo_a_6"/>
    <property type="match status" value="1"/>
</dbReference>
<evidence type="ECO:0000256" key="7">
    <source>
        <dbReference type="ARBA" id="ARBA00022692"/>
    </source>
</evidence>
<dbReference type="EMBL" id="GU097654">
    <property type="protein sequence ID" value="ACY09429.1"/>
    <property type="molecule type" value="Genomic_DNA"/>
</dbReference>
<proteinExistence type="inferred from homology"/>
<dbReference type="SUPFAM" id="SSF81336">
    <property type="entry name" value="F1F0 ATP synthase subunit A"/>
    <property type="match status" value="1"/>
</dbReference>
<comment type="similarity">
    <text evidence="3">Belongs to the ATPase A chain family.</text>
</comment>
<keyword evidence="7 14" id="KW-0812">Transmembrane</keyword>
<organism evidence="15">
    <name type="scientific">Phanerotoma flava</name>
    <dbReference type="NCBI Taxonomy" id="684660"/>
    <lineage>
        <taxon>Eukaryota</taxon>
        <taxon>Metazoa</taxon>
        <taxon>Ecdysozoa</taxon>
        <taxon>Arthropoda</taxon>
        <taxon>Hexapoda</taxon>
        <taxon>Insecta</taxon>
        <taxon>Pterygota</taxon>
        <taxon>Neoptera</taxon>
        <taxon>Endopterygota</taxon>
        <taxon>Hymenoptera</taxon>
        <taxon>Apocrita</taxon>
        <taxon>Ichneumonoidea</taxon>
        <taxon>Braconidae</taxon>
        <taxon>Cheloninae</taxon>
        <taxon>Phanerotoma</taxon>
    </lineage>
</organism>
<reference evidence="15" key="1">
    <citation type="journal article" date="2010" name="BMC Genomics">
        <title>Comparative mitogenomics of Braconidae (Insecta: Hymenoptera) and the phylogenetic utility of mitochondrial genomes with special reference to Holometabolous insects.</title>
        <authorList>
            <person name="Wei S.J."/>
            <person name="Shi M."/>
            <person name="Sharkey M.J."/>
            <person name="van Achterberg C."/>
            <person name="Chen X.X."/>
        </authorList>
    </citation>
    <scope>NUCLEOTIDE SEQUENCE</scope>
</reference>
<feature type="transmembrane region" description="Helical" evidence="14">
    <location>
        <begin position="97"/>
        <end position="116"/>
    </location>
</feature>
<evidence type="ECO:0000256" key="11">
    <source>
        <dbReference type="ARBA" id="ARBA00023136"/>
    </source>
</evidence>
<dbReference type="GO" id="GO:0046933">
    <property type="term" value="F:proton-transporting ATP synthase activity, rotational mechanism"/>
    <property type="evidence" value="ECO:0007669"/>
    <property type="project" value="TreeGrafter"/>
</dbReference>
<dbReference type="PANTHER" id="PTHR11410:SF0">
    <property type="entry name" value="ATP SYNTHASE SUBUNIT A"/>
    <property type="match status" value="1"/>
</dbReference>
<keyword evidence="10" id="KW-0406">Ion transport</keyword>
<evidence type="ECO:0000256" key="5">
    <source>
        <dbReference type="ARBA" id="ARBA00022448"/>
    </source>
</evidence>
<evidence type="ECO:0000256" key="9">
    <source>
        <dbReference type="ARBA" id="ARBA00022989"/>
    </source>
</evidence>
<keyword evidence="9 14" id="KW-1133">Transmembrane helix</keyword>
<protein>
    <recommendedName>
        <fullName evidence="13">ATP synthase subunit a</fullName>
    </recommendedName>
</protein>
<feature type="transmembrane region" description="Helical" evidence="14">
    <location>
        <begin position="12"/>
        <end position="34"/>
    </location>
</feature>
<evidence type="ECO:0000256" key="3">
    <source>
        <dbReference type="ARBA" id="ARBA00006810"/>
    </source>
</evidence>
<gene>
    <name evidence="15" type="primary">ATP6</name>
</gene>
<dbReference type="InterPro" id="IPR035908">
    <property type="entry name" value="F0_ATP_A_sf"/>
</dbReference>
<keyword evidence="5" id="KW-0813">Transport</keyword>
<dbReference type="PRINTS" id="PR00123">
    <property type="entry name" value="ATPASEA"/>
</dbReference>
<feature type="transmembrane region" description="Helical" evidence="14">
    <location>
        <begin position="69"/>
        <end position="91"/>
    </location>
</feature>
<evidence type="ECO:0000256" key="13">
    <source>
        <dbReference type="RuleBase" id="RU004450"/>
    </source>
</evidence>
<feature type="transmembrane region" description="Helical" evidence="14">
    <location>
        <begin position="40"/>
        <end position="57"/>
    </location>
</feature>
<name>D8WHA6_9HYME</name>
<dbReference type="AlphaFoldDB" id="D8WHA6"/>
<keyword evidence="6" id="KW-0138">CF(0)</keyword>
<keyword evidence="11 14" id="KW-0472">Membrane</keyword>
<dbReference type="InterPro" id="IPR000568">
    <property type="entry name" value="ATP_synth_F0_asu"/>
</dbReference>
<dbReference type="PROSITE" id="PS00449">
    <property type="entry name" value="ATPASE_A"/>
    <property type="match status" value="1"/>
</dbReference>
<accession>D8WHA6</accession>
<dbReference type="InterPro" id="IPR045083">
    <property type="entry name" value="ATP_synth_F0_asu_bact/mt"/>
</dbReference>
<evidence type="ECO:0000256" key="2">
    <source>
        <dbReference type="ARBA" id="ARBA00004141"/>
    </source>
</evidence>
<dbReference type="PANTHER" id="PTHR11410">
    <property type="entry name" value="ATP SYNTHASE SUBUNIT A"/>
    <property type="match status" value="1"/>
</dbReference>
<evidence type="ECO:0000256" key="8">
    <source>
        <dbReference type="ARBA" id="ARBA00022781"/>
    </source>
</evidence>
<feature type="transmembrane region" description="Helical" evidence="14">
    <location>
        <begin position="128"/>
        <end position="150"/>
    </location>
</feature>
<dbReference type="GO" id="GO:0045259">
    <property type="term" value="C:proton-transporting ATP synthase complex"/>
    <property type="evidence" value="ECO:0007669"/>
    <property type="project" value="UniProtKB-KW"/>
</dbReference>
<feature type="transmembrane region" description="Helical" evidence="14">
    <location>
        <begin position="183"/>
        <end position="216"/>
    </location>
</feature>